<evidence type="ECO:0000313" key="1">
    <source>
        <dbReference type="EMBL" id="PWN44904.1"/>
    </source>
</evidence>
<sequence length="243" mass="26502">MGNAALMGTGVDLINKGRITIGNHAVEGSLHGWAAIAPHAPLCALQHDRAPWSIEDEACDTRGWLTVAEITMQEREHVLCHGCLSRLRHAYPQKVLAGHVVIHASTARDGHQVDCLAQSSYTELAIAARGCVGICTDTPLHPLIRIFKTCATDRRHVGSSFTIGLSLRDCAIRDARTLHTHGRRPSLSAKVHWARARMLRIKVGRAGAPAPPPALHCARAILDHSFDVQSAYRRSESKSWYGS</sequence>
<protein>
    <submittedName>
        <fullName evidence="1">Uncharacterized protein</fullName>
    </submittedName>
</protein>
<organism evidence="1 2">
    <name type="scientific">Ceraceosorus guamensis</name>
    <dbReference type="NCBI Taxonomy" id="1522189"/>
    <lineage>
        <taxon>Eukaryota</taxon>
        <taxon>Fungi</taxon>
        <taxon>Dikarya</taxon>
        <taxon>Basidiomycota</taxon>
        <taxon>Ustilaginomycotina</taxon>
        <taxon>Exobasidiomycetes</taxon>
        <taxon>Ceraceosorales</taxon>
        <taxon>Ceraceosoraceae</taxon>
        <taxon>Ceraceosorus</taxon>
    </lineage>
</organism>
<proteinExistence type="predicted"/>
<dbReference type="RefSeq" id="XP_025372064.1">
    <property type="nucleotide sequence ID" value="XM_025511239.1"/>
</dbReference>
<dbReference type="EMBL" id="KZ819358">
    <property type="protein sequence ID" value="PWN44904.1"/>
    <property type="molecule type" value="Genomic_DNA"/>
</dbReference>
<keyword evidence="2" id="KW-1185">Reference proteome</keyword>
<dbReference type="GeneID" id="37033109"/>
<dbReference type="Proteomes" id="UP000245783">
    <property type="component" value="Unassembled WGS sequence"/>
</dbReference>
<dbReference type="InParanoid" id="A0A316W5J0"/>
<accession>A0A316W5J0</accession>
<gene>
    <name evidence="1" type="ORF">IE81DRAFT_242568</name>
</gene>
<name>A0A316W5J0_9BASI</name>
<dbReference type="AlphaFoldDB" id="A0A316W5J0"/>
<reference evidence="1 2" key="1">
    <citation type="journal article" date="2018" name="Mol. Biol. Evol.">
        <title>Broad Genomic Sampling Reveals a Smut Pathogenic Ancestry of the Fungal Clade Ustilaginomycotina.</title>
        <authorList>
            <person name="Kijpornyongpan T."/>
            <person name="Mondo S.J."/>
            <person name="Barry K."/>
            <person name="Sandor L."/>
            <person name="Lee J."/>
            <person name="Lipzen A."/>
            <person name="Pangilinan J."/>
            <person name="LaButti K."/>
            <person name="Hainaut M."/>
            <person name="Henrissat B."/>
            <person name="Grigoriev I.V."/>
            <person name="Spatafora J.W."/>
            <person name="Aime M.C."/>
        </authorList>
    </citation>
    <scope>NUCLEOTIDE SEQUENCE [LARGE SCALE GENOMIC DNA]</scope>
    <source>
        <strain evidence="1 2">MCA 4658</strain>
    </source>
</reference>
<evidence type="ECO:0000313" key="2">
    <source>
        <dbReference type="Proteomes" id="UP000245783"/>
    </source>
</evidence>